<dbReference type="OrthoDB" id="9617029at2759"/>
<name>A0A8B7A195_ORYAF</name>
<evidence type="ECO:0000313" key="6">
    <source>
        <dbReference type="Proteomes" id="UP000694850"/>
    </source>
</evidence>
<dbReference type="InterPro" id="IPR007951">
    <property type="entry name" value="KRTAP_PMG"/>
</dbReference>
<organism evidence="6 7">
    <name type="scientific">Orycteropus afer afer</name>
    <dbReference type="NCBI Taxonomy" id="1230840"/>
    <lineage>
        <taxon>Eukaryota</taxon>
        <taxon>Metazoa</taxon>
        <taxon>Chordata</taxon>
        <taxon>Craniata</taxon>
        <taxon>Vertebrata</taxon>
        <taxon>Euteleostomi</taxon>
        <taxon>Mammalia</taxon>
        <taxon>Eutheria</taxon>
        <taxon>Afrotheria</taxon>
        <taxon>Tubulidentata</taxon>
        <taxon>Orycteropodidae</taxon>
        <taxon>Orycteropus</taxon>
    </lineage>
</organism>
<keyword evidence="3 5" id="KW-0416">Keratin</keyword>
<comment type="subunit">
    <text evidence="1 5">Interacts with hair keratins.</text>
</comment>
<dbReference type="GO" id="GO:0045095">
    <property type="term" value="C:keratin filament"/>
    <property type="evidence" value="ECO:0007669"/>
    <property type="project" value="UniProtKB-UniRule"/>
</dbReference>
<protein>
    <recommendedName>
        <fullName evidence="5">Keratin-associated protein</fullName>
    </recommendedName>
</protein>
<comment type="function">
    <text evidence="5">In the hair cortex, hair keratin intermediate filaments are embedded in an interfilamentous matrix, consisting of hair keratin-associated proteins (KRTAP), which are essential for the formation of a rigid and resistant hair shaft through their extensive disulfide bond cross-linking with abundant cysteine residues of hair keratins. The matrix proteins include the high-sulfur and high-glycine-tyrosine keratins.</text>
</comment>
<evidence type="ECO:0000256" key="1">
    <source>
        <dbReference type="ARBA" id="ARBA00011662"/>
    </source>
</evidence>
<dbReference type="Pfam" id="PF05287">
    <property type="entry name" value="PMG"/>
    <property type="match status" value="1"/>
</dbReference>
<evidence type="ECO:0000313" key="7">
    <source>
        <dbReference type="RefSeq" id="XP_007941720.1"/>
    </source>
</evidence>
<dbReference type="GO" id="GO:0005198">
    <property type="term" value="F:structural molecule activity"/>
    <property type="evidence" value="ECO:0007669"/>
    <property type="project" value="InterPro"/>
</dbReference>
<comment type="similarity">
    <text evidence="4 5">Belongs to the PMG family.</text>
</comment>
<dbReference type="InterPro" id="IPR007659">
    <property type="entry name" value="Keratin_matx"/>
</dbReference>
<evidence type="ECO:0000256" key="5">
    <source>
        <dbReference type="RuleBase" id="RU369044"/>
    </source>
</evidence>
<gene>
    <name evidence="7" type="primary">LOC103199277</name>
</gene>
<dbReference type="AlphaFoldDB" id="A0A8B7A195"/>
<reference evidence="7" key="1">
    <citation type="submission" date="2025-08" db="UniProtKB">
        <authorList>
            <consortium name="RefSeq"/>
        </authorList>
    </citation>
    <scope>IDENTIFICATION</scope>
</reference>
<evidence type="ECO:0000256" key="2">
    <source>
        <dbReference type="ARBA" id="ARBA00022737"/>
    </source>
</evidence>
<accession>A0A8B7A195</accession>
<dbReference type="GeneID" id="103199277"/>
<dbReference type="GO" id="GO:0005829">
    <property type="term" value="C:cytosol"/>
    <property type="evidence" value="ECO:0007669"/>
    <property type="project" value="UniProtKB-ARBA"/>
</dbReference>
<keyword evidence="6" id="KW-1185">Reference proteome</keyword>
<dbReference type="PANTHER" id="PTHR23260">
    <property type="entry name" value="KERATIN ASSOCIATED PROTEIN 3-3-RELATED"/>
    <property type="match status" value="1"/>
</dbReference>
<evidence type="ECO:0000256" key="4">
    <source>
        <dbReference type="ARBA" id="ARBA00034495"/>
    </source>
</evidence>
<dbReference type="RefSeq" id="XP_007941720.1">
    <property type="nucleotide sequence ID" value="XM_007943529.1"/>
</dbReference>
<keyword evidence="2" id="KW-0677">Repeat</keyword>
<sequence length="222" mass="24205">MSCHNYCSGNYSSGSLRNVCNIPVTYTIALCSTNVSNGEAVCLPSNCQDNSWLLNNCQETYSEPTRDNCGEPTSHQPANCDSRNYEASCCPSTAHYVPRPRQGTGFLPVSSSISASYLPVSCRPLSRVSSSCRPLSPLLYNSHSLGCVPTGYRPLNHLSNSYRPLSFLTYGCQPLGSLPCGSQPFRVVSSSFIPLRPFSSDCQPLTHIFSTCRPSCTALEYR</sequence>
<proteinExistence type="inferred from homology"/>
<dbReference type="PANTHER" id="PTHR23260:SF7">
    <property type="entry name" value="KERATIN-ASSOCIATED PROTEIN 26-1"/>
    <property type="match status" value="1"/>
</dbReference>
<dbReference type="Proteomes" id="UP000694850">
    <property type="component" value="Unplaced"/>
</dbReference>
<evidence type="ECO:0000256" key="3">
    <source>
        <dbReference type="ARBA" id="ARBA00022744"/>
    </source>
</evidence>